<dbReference type="RefSeq" id="WP_106170770.1">
    <property type="nucleotide sequence ID" value="NZ_JAVKZF010000001.1"/>
</dbReference>
<accession>A0AB37U845</accession>
<proteinExistence type="predicted"/>
<dbReference type="EMBL" id="RSCK01000232">
    <property type="protein sequence ID" value="RUS93289.1"/>
    <property type="molecule type" value="Genomic_DNA"/>
</dbReference>
<keyword evidence="2" id="KW-1185">Reference proteome</keyword>
<dbReference type="Proteomes" id="UP000282574">
    <property type="component" value="Unassembled WGS sequence"/>
</dbReference>
<gene>
    <name evidence="1" type="ORF">DSM107010_72670</name>
</gene>
<reference evidence="1 2" key="1">
    <citation type="journal article" date="2019" name="Genome Biol. Evol.">
        <title>Day and night: Metabolic profiles and evolutionary relationships of six axenic non-marine cyanobacteria.</title>
        <authorList>
            <person name="Will S.E."/>
            <person name="Henke P."/>
            <person name="Boedeker C."/>
            <person name="Huang S."/>
            <person name="Brinkmann H."/>
            <person name="Rohde M."/>
            <person name="Jarek M."/>
            <person name="Friedl T."/>
            <person name="Seufert S."/>
            <person name="Schumacher M."/>
            <person name="Overmann J."/>
            <person name="Neumann-Schaal M."/>
            <person name="Petersen J."/>
        </authorList>
    </citation>
    <scope>NUCLEOTIDE SEQUENCE [LARGE SCALE GENOMIC DNA]</scope>
    <source>
        <strain evidence="1 2">SAG 39.79</strain>
    </source>
</reference>
<sequence length="74" mass="7644">MLKLVEVARKLQATQVVTDSEGVVCQNNLSPPADKRDTILTLDKAATTQSKAVAISAVSDAGEADEVSNSSKGA</sequence>
<evidence type="ECO:0000313" key="1">
    <source>
        <dbReference type="EMBL" id="RUS93289.1"/>
    </source>
</evidence>
<protein>
    <submittedName>
        <fullName evidence="1">Uncharacterized protein</fullName>
    </submittedName>
</protein>
<organism evidence="1 2">
    <name type="scientific">Chroococcidiopsis cubana SAG 39.79</name>
    <dbReference type="NCBI Taxonomy" id="388085"/>
    <lineage>
        <taxon>Bacteria</taxon>
        <taxon>Bacillati</taxon>
        <taxon>Cyanobacteriota</taxon>
        <taxon>Cyanophyceae</taxon>
        <taxon>Chroococcidiopsidales</taxon>
        <taxon>Chroococcidiopsidaceae</taxon>
        <taxon>Chroococcidiopsis</taxon>
    </lineage>
</organism>
<comment type="caution">
    <text evidence="1">The sequence shown here is derived from an EMBL/GenBank/DDBJ whole genome shotgun (WGS) entry which is preliminary data.</text>
</comment>
<name>A0AB37U845_9CYAN</name>
<dbReference type="AlphaFoldDB" id="A0AB37U845"/>
<evidence type="ECO:0000313" key="2">
    <source>
        <dbReference type="Proteomes" id="UP000282574"/>
    </source>
</evidence>